<gene>
    <name evidence="1" type="ORF">F4162_01050</name>
</gene>
<proteinExistence type="predicted"/>
<organism evidence="1">
    <name type="scientific">Synechococcus sp. SB0676_bin_10</name>
    <dbReference type="NCBI Taxonomy" id="2604869"/>
    <lineage>
        <taxon>Bacteria</taxon>
        <taxon>Bacillati</taxon>
        <taxon>Cyanobacteriota</taxon>
        <taxon>Cyanophyceae</taxon>
        <taxon>Synechococcales</taxon>
        <taxon>Synechococcaceae</taxon>
        <taxon>Synechococcus</taxon>
    </lineage>
</organism>
<sequence>MGKVTYCTDREPDDVKRTLRNRRGNFTPEQLYERIPVPIKTSAKATEEFLGSRDLSHIKLVKNAPGRENDIANVLFEKVKWNRARGAADMTVHELMRARLDNFAESIVPALKATGTTGLQGALIGALLELPVATAENFILVRGEGRTWQDALQDVAKKAGKGAIYGSGAGTVYAGIVMLGVPVEAVAAPLAIIGGTMYIWSAKERVWQAIDKVNADLAVAEKSSGTETLGSSAIWQRLGLVVVNR</sequence>
<dbReference type="AlphaFoldDB" id="A0A6B1F5J1"/>
<reference evidence="1" key="1">
    <citation type="submission" date="2019-09" db="EMBL/GenBank/DDBJ databases">
        <title>Characterisation of the sponge microbiome using genome-centric metagenomics.</title>
        <authorList>
            <person name="Engelberts J.P."/>
            <person name="Robbins S.J."/>
            <person name="De Goeij J.M."/>
            <person name="Aranda M."/>
            <person name="Bell S.C."/>
            <person name="Webster N.S."/>
        </authorList>
    </citation>
    <scope>NUCLEOTIDE SEQUENCE</scope>
    <source>
        <strain evidence="1">SB0676_bin_10</strain>
    </source>
</reference>
<protein>
    <submittedName>
        <fullName evidence="1">Uncharacterized protein</fullName>
    </submittedName>
</protein>
<dbReference type="EMBL" id="VYDO01000043">
    <property type="protein sequence ID" value="MYG37618.1"/>
    <property type="molecule type" value="Genomic_DNA"/>
</dbReference>
<name>A0A6B1F5J1_9SYNE</name>
<comment type="caution">
    <text evidence="1">The sequence shown here is derived from an EMBL/GenBank/DDBJ whole genome shotgun (WGS) entry which is preliminary data.</text>
</comment>
<evidence type="ECO:0000313" key="1">
    <source>
        <dbReference type="EMBL" id="MYG37618.1"/>
    </source>
</evidence>
<accession>A0A6B1F5J1</accession>